<proteinExistence type="predicted"/>
<dbReference type="Proteomes" id="UP000199515">
    <property type="component" value="Unassembled WGS sequence"/>
</dbReference>
<dbReference type="OrthoDB" id="3697873at2"/>
<dbReference type="RefSeq" id="WP_091288574.1">
    <property type="nucleotide sequence ID" value="NZ_FNON01000002.1"/>
</dbReference>
<evidence type="ECO:0000313" key="2">
    <source>
        <dbReference type="Proteomes" id="UP000199515"/>
    </source>
</evidence>
<keyword evidence="2" id="KW-1185">Reference proteome</keyword>
<dbReference type="EMBL" id="FNON01000002">
    <property type="protein sequence ID" value="SDX22631.1"/>
    <property type="molecule type" value="Genomic_DNA"/>
</dbReference>
<dbReference type="Gene3D" id="1.10.287.1060">
    <property type="entry name" value="ESAT-6-like"/>
    <property type="match status" value="1"/>
</dbReference>
<reference evidence="1 2" key="1">
    <citation type="submission" date="2016-10" db="EMBL/GenBank/DDBJ databases">
        <authorList>
            <person name="de Groot N.N."/>
        </authorList>
    </citation>
    <scope>NUCLEOTIDE SEQUENCE [LARGE SCALE GENOMIC DNA]</scope>
    <source>
        <strain evidence="1 2">CPCC 202699</strain>
    </source>
</reference>
<name>A0A1H2ZZL2_9PSEU</name>
<gene>
    <name evidence="1" type="ORF">SAMN05421504_102728</name>
</gene>
<sequence>MSGTTAVHELGSTVPTVPGMADIQVDPDKLLAVAKIVEDQANALQDKLRERLGELHIDAPSDDAISTYATKAWNSLVSDGDQSYAKRVRSYVQGLRDLVEQLREAAKRYKLDEDEKTAAFGDRGVHRA</sequence>
<dbReference type="STRING" id="589385.SAMN05421504_102728"/>
<organism evidence="1 2">
    <name type="scientific">Amycolatopsis xylanica</name>
    <dbReference type="NCBI Taxonomy" id="589385"/>
    <lineage>
        <taxon>Bacteria</taxon>
        <taxon>Bacillati</taxon>
        <taxon>Actinomycetota</taxon>
        <taxon>Actinomycetes</taxon>
        <taxon>Pseudonocardiales</taxon>
        <taxon>Pseudonocardiaceae</taxon>
        <taxon>Amycolatopsis</taxon>
    </lineage>
</organism>
<dbReference type="AlphaFoldDB" id="A0A1H2ZZL2"/>
<protein>
    <submittedName>
        <fullName evidence="1">Uncharacterized conserved protein YukE</fullName>
    </submittedName>
</protein>
<accession>A0A1H2ZZL2</accession>
<evidence type="ECO:0000313" key="1">
    <source>
        <dbReference type="EMBL" id="SDX22631.1"/>
    </source>
</evidence>